<dbReference type="InterPro" id="IPR013785">
    <property type="entry name" value="Aldolase_TIM"/>
</dbReference>
<dbReference type="GO" id="GO:0009264">
    <property type="term" value="P:deoxyribonucleotide catabolic process"/>
    <property type="evidence" value="ECO:0007669"/>
    <property type="project" value="UniProtKB-UniRule"/>
</dbReference>
<evidence type="ECO:0000256" key="1">
    <source>
        <dbReference type="ARBA" id="ARBA00010936"/>
    </source>
</evidence>
<dbReference type="Gene3D" id="3.20.20.70">
    <property type="entry name" value="Aldolase class I"/>
    <property type="match status" value="1"/>
</dbReference>
<feature type="active site" description="Proton donor/acceptor" evidence="7">
    <location>
        <position position="99"/>
    </location>
</feature>
<dbReference type="FunFam" id="3.20.20.70:FF:000044">
    <property type="entry name" value="Deoxyribose-phosphate aldolase"/>
    <property type="match status" value="1"/>
</dbReference>
<comment type="caution">
    <text evidence="8">The sequence shown here is derived from an EMBL/GenBank/DDBJ whole genome shotgun (WGS) entry which is preliminary data.</text>
</comment>
<comment type="similarity">
    <text evidence="1 7">Belongs to the DeoC/FbaB aldolase family. DeoC type 1 subfamily.</text>
</comment>
<organism evidence="8 9">
    <name type="scientific">Lactiplantibacillus pentosus DSM 20314</name>
    <dbReference type="NCBI Taxonomy" id="1423791"/>
    <lineage>
        <taxon>Bacteria</taxon>
        <taxon>Bacillati</taxon>
        <taxon>Bacillota</taxon>
        <taxon>Bacilli</taxon>
        <taxon>Lactobacillales</taxon>
        <taxon>Lactobacillaceae</taxon>
        <taxon>Lactiplantibacillus</taxon>
    </lineage>
</organism>
<dbReference type="EC" id="4.1.2.4" evidence="7"/>
<feature type="active site" description="Proton donor/acceptor" evidence="7">
    <location>
        <position position="192"/>
    </location>
</feature>
<comment type="catalytic activity">
    <reaction evidence="5 7">
        <text>2-deoxy-D-ribose 5-phosphate = D-glyceraldehyde 3-phosphate + acetaldehyde</text>
        <dbReference type="Rhea" id="RHEA:12821"/>
        <dbReference type="ChEBI" id="CHEBI:15343"/>
        <dbReference type="ChEBI" id="CHEBI:59776"/>
        <dbReference type="ChEBI" id="CHEBI:62877"/>
        <dbReference type="EC" id="4.1.2.4"/>
    </reaction>
</comment>
<dbReference type="UniPathway" id="UPA00002">
    <property type="reaction ID" value="UER00468"/>
</dbReference>
<evidence type="ECO:0000256" key="3">
    <source>
        <dbReference type="ARBA" id="ARBA00023239"/>
    </source>
</evidence>
<dbReference type="GO" id="GO:0005737">
    <property type="term" value="C:cytoplasm"/>
    <property type="evidence" value="ECO:0007669"/>
    <property type="project" value="UniProtKB-SubCell"/>
</dbReference>
<dbReference type="SUPFAM" id="SSF51569">
    <property type="entry name" value="Aldolase"/>
    <property type="match status" value="1"/>
</dbReference>
<comment type="subcellular location">
    <subcellularLocation>
        <location evidence="7">Cytoplasm</location>
    </subcellularLocation>
</comment>
<evidence type="ECO:0000313" key="8">
    <source>
        <dbReference type="EMBL" id="KRK25696.1"/>
    </source>
</evidence>
<dbReference type="HAMAP" id="MF_00114">
    <property type="entry name" value="DeoC_type1"/>
    <property type="match status" value="1"/>
</dbReference>
<protein>
    <recommendedName>
        <fullName evidence="7">Deoxyribose-phosphate aldolase</fullName>
        <shortName evidence="7">DERA</shortName>
        <ecNumber evidence="7">4.1.2.4</ecNumber>
    </recommendedName>
    <alternativeName>
        <fullName evidence="7">2-deoxy-D-ribose 5-phosphate aldolase</fullName>
    </alternativeName>
    <alternativeName>
        <fullName evidence="7">Phosphodeoxyriboaldolase</fullName>
        <shortName evidence="7">Deoxyriboaldolase</shortName>
    </alternativeName>
</protein>
<comment type="function">
    <text evidence="6 7">Catalyzes a reversible aldol reaction between acetaldehyde and D-glyceraldehyde 3-phosphate to generate 2-deoxy-D-ribose 5-phosphate.</text>
</comment>
<dbReference type="Pfam" id="PF01791">
    <property type="entry name" value="DeoC"/>
    <property type="match status" value="1"/>
</dbReference>
<reference evidence="8 9" key="1">
    <citation type="journal article" date="2015" name="Genome Announc.">
        <title>Expanding the biotechnology potential of lactobacilli through comparative genomics of 213 strains and associated genera.</title>
        <authorList>
            <person name="Sun Z."/>
            <person name="Harris H.M."/>
            <person name="McCann A."/>
            <person name="Guo C."/>
            <person name="Argimon S."/>
            <person name="Zhang W."/>
            <person name="Yang X."/>
            <person name="Jeffery I.B."/>
            <person name="Cooney J.C."/>
            <person name="Kagawa T.F."/>
            <person name="Liu W."/>
            <person name="Song Y."/>
            <person name="Salvetti E."/>
            <person name="Wrobel A."/>
            <person name="Rasinkangas P."/>
            <person name="Parkhill J."/>
            <person name="Rea M.C."/>
            <person name="O'Sullivan O."/>
            <person name="Ritari J."/>
            <person name="Douillard F.P."/>
            <person name="Paul Ross R."/>
            <person name="Yang R."/>
            <person name="Briner A.E."/>
            <person name="Felis G.E."/>
            <person name="de Vos W.M."/>
            <person name="Barrangou R."/>
            <person name="Klaenhammer T.R."/>
            <person name="Caufield P.W."/>
            <person name="Cui Y."/>
            <person name="Zhang H."/>
            <person name="O'Toole P.W."/>
        </authorList>
    </citation>
    <scope>NUCLEOTIDE SEQUENCE [LARGE SCALE GENOMIC DNA]</scope>
    <source>
        <strain evidence="8 9">DSM 20314</strain>
    </source>
</reference>
<dbReference type="InterPro" id="IPR002915">
    <property type="entry name" value="DeoC/FbaB/LacD_aldolase"/>
</dbReference>
<name>A0A837RAQ9_LACPE</name>
<keyword evidence="4 7" id="KW-0704">Schiff base</keyword>
<dbReference type="SMART" id="SM01133">
    <property type="entry name" value="DeoC"/>
    <property type="match status" value="1"/>
</dbReference>
<evidence type="ECO:0000256" key="4">
    <source>
        <dbReference type="ARBA" id="ARBA00023270"/>
    </source>
</evidence>
<comment type="pathway">
    <text evidence="7">Carbohydrate degradation; 2-deoxy-D-ribose 1-phosphate degradation; D-glyceraldehyde 3-phosphate and acetaldehyde from 2-deoxy-alpha-D-ribose 1-phosphate: step 2/2.</text>
</comment>
<evidence type="ECO:0000256" key="6">
    <source>
        <dbReference type="ARBA" id="ARBA00056337"/>
    </source>
</evidence>
<dbReference type="AlphaFoldDB" id="A0A837RAQ9"/>
<dbReference type="NCBIfam" id="TIGR00126">
    <property type="entry name" value="deoC"/>
    <property type="match status" value="1"/>
</dbReference>
<evidence type="ECO:0000256" key="2">
    <source>
        <dbReference type="ARBA" id="ARBA00022490"/>
    </source>
</evidence>
<dbReference type="Proteomes" id="UP000051020">
    <property type="component" value="Unassembled WGS sequence"/>
</dbReference>
<dbReference type="GO" id="GO:0004139">
    <property type="term" value="F:deoxyribose-phosphate aldolase activity"/>
    <property type="evidence" value="ECO:0007669"/>
    <property type="project" value="UniProtKB-UniRule"/>
</dbReference>
<dbReference type="InterPro" id="IPR011343">
    <property type="entry name" value="DeoC"/>
</dbReference>
<evidence type="ECO:0000256" key="5">
    <source>
        <dbReference type="ARBA" id="ARBA00048791"/>
    </source>
</evidence>
<evidence type="ECO:0000256" key="7">
    <source>
        <dbReference type="HAMAP-Rule" id="MF_00114"/>
    </source>
</evidence>
<gene>
    <name evidence="7" type="primary">deoC</name>
    <name evidence="8" type="ORF">FD24_GL002830</name>
</gene>
<accession>A0A837RAQ9</accession>
<dbReference type="GO" id="GO:0016052">
    <property type="term" value="P:carbohydrate catabolic process"/>
    <property type="evidence" value="ECO:0007669"/>
    <property type="project" value="TreeGrafter"/>
</dbReference>
<keyword evidence="3 7" id="KW-0456">Lyase</keyword>
<dbReference type="GO" id="GO:0006018">
    <property type="term" value="P:2-deoxyribose 1-phosphate catabolic process"/>
    <property type="evidence" value="ECO:0007669"/>
    <property type="project" value="UniProtKB-UniRule"/>
</dbReference>
<sequence length="225" mass="23853">MLKKKGVSLIMKLNRYLDHTLLKPEATEQQIDQVVREALENHFYSVMVNPYWVKHVHAQLAGSDVATACVIGFPLGANTTAIKVAEAKQAIADGVDELDMVINIGELKGGHYDAVQQDIESVVTAGHAANKVVKVIIETALLTDGEIVKASEIVADAHADFVKTSTGFSTRGASVHDVSLMKGAVQDRIGVKASGGIHTRDEALAMIDAGATRLGVSASMAIIGK</sequence>
<dbReference type="PIRSF" id="PIRSF001357">
    <property type="entry name" value="DeoC"/>
    <property type="match status" value="1"/>
</dbReference>
<feature type="active site" description="Schiff-base intermediate with acetaldehyde" evidence="7">
    <location>
        <position position="163"/>
    </location>
</feature>
<dbReference type="PANTHER" id="PTHR10889:SF1">
    <property type="entry name" value="DEOXYRIBOSE-PHOSPHATE ALDOLASE"/>
    <property type="match status" value="1"/>
</dbReference>
<dbReference type="EMBL" id="AZCU01000006">
    <property type="protein sequence ID" value="KRK25696.1"/>
    <property type="molecule type" value="Genomic_DNA"/>
</dbReference>
<dbReference type="CDD" id="cd00959">
    <property type="entry name" value="DeoC"/>
    <property type="match status" value="1"/>
</dbReference>
<evidence type="ECO:0000313" key="9">
    <source>
        <dbReference type="Proteomes" id="UP000051020"/>
    </source>
</evidence>
<dbReference type="InterPro" id="IPR028581">
    <property type="entry name" value="DeoC_typeI"/>
</dbReference>
<dbReference type="PANTHER" id="PTHR10889">
    <property type="entry name" value="DEOXYRIBOSE-PHOSPHATE ALDOLASE"/>
    <property type="match status" value="1"/>
</dbReference>
<keyword evidence="2 7" id="KW-0963">Cytoplasm</keyword>
<proteinExistence type="inferred from homology"/>